<sequence>MDCLPLYARSMALSRMATTTTTTTMAMMMMTMMMIMMMMDLCCVDLAMCASQCVKQFSTAEGCEAHVVDQKFPWNYVLRLVIEDLNLKLQKSSLTNLLTAVAELADF</sequence>
<evidence type="ECO:0000313" key="2">
    <source>
        <dbReference type="Proteomes" id="UP000092445"/>
    </source>
</evidence>
<dbReference type="Proteomes" id="UP000092445">
    <property type="component" value="Unassembled WGS sequence"/>
</dbReference>
<dbReference type="EnsemblMetazoa" id="GPAI017295-RA">
    <property type="protein sequence ID" value="GPAI017295-PA"/>
    <property type="gene ID" value="GPAI017295"/>
</dbReference>
<reference evidence="1" key="2">
    <citation type="submission" date="2020-05" db="UniProtKB">
        <authorList>
            <consortium name="EnsemblMetazoa"/>
        </authorList>
    </citation>
    <scope>IDENTIFICATION</scope>
    <source>
        <strain evidence="1">IAEA</strain>
    </source>
</reference>
<evidence type="ECO:0000313" key="1">
    <source>
        <dbReference type="EnsemblMetazoa" id="GPAI017295-PA"/>
    </source>
</evidence>
<reference evidence="2" key="1">
    <citation type="submission" date="2014-03" db="EMBL/GenBank/DDBJ databases">
        <authorList>
            <person name="Aksoy S."/>
            <person name="Warren W."/>
            <person name="Wilson R.K."/>
        </authorList>
    </citation>
    <scope>NUCLEOTIDE SEQUENCE [LARGE SCALE GENOMIC DNA]</scope>
    <source>
        <strain evidence="2">IAEA</strain>
    </source>
</reference>
<dbReference type="VEuPathDB" id="VectorBase:GPAI017295"/>
<proteinExistence type="predicted"/>
<accession>A0A1A9ZK25</accession>
<keyword evidence="2" id="KW-1185">Reference proteome</keyword>
<protein>
    <submittedName>
        <fullName evidence="1">Uncharacterized protein</fullName>
    </submittedName>
</protein>
<dbReference type="AlphaFoldDB" id="A0A1A9ZK25"/>
<name>A0A1A9ZK25_GLOPL</name>
<organism evidence="1 2">
    <name type="scientific">Glossina pallidipes</name>
    <name type="common">Tsetse fly</name>
    <dbReference type="NCBI Taxonomy" id="7398"/>
    <lineage>
        <taxon>Eukaryota</taxon>
        <taxon>Metazoa</taxon>
        <taxon>Ecdysozoa</taxon>
        <taxon>Arthropoda</taxon>
        <taxon>Hexapoda</taxon>
        <taxon>Insecta</taxon>
        <taxon>Pterygota</taxon>
        <taxon>Neoptera</taxon>
        <taxon>Endopterygota</taxon>
        <taxon>Diptera</taxon>
        <taxon>Brachycera</taxon>
        <taxon>Muscomorpha</taxon>
        <taxon>Hippoboscoidea</taxon>
        <taxon>Glossinidae</taxon>
        <taxon>Glossina</taxon>
    </lineage>
</organism>